<name>A0A0A9C4I6_ARUDO</name>
<protein>
    <submittedName>
        <fullName evidence="2">Uncharacterized protein</fullName>
    </submittedName>
</protein>
<sequence>MAGHTTASGWGRWRFPDPRG</sequence>
<dbReference type="EMBL" id="GBRH01229590">
    <property type="protein sequence ID" value="JAD68305.1"/>
    <property type="molecule type" value="Transcribed_RNA"/>
</dbReference>
<feature type="region of interest" description="Disordered" evidence="1">
    <location>
        <begin position="1"/>
        <end position="20"/>
    </location>
</feature>
<proteinExistence type="predicted"/>
<accession>A0A0A9C4I6</accession>
<evidence type="ECO:0000313" key="2">
    <source>
        <dbReference type="EMBL" id="JAD68305.1"/>
    </source>
</evidence>
<reference evidence="2" key="1">
    <citation type="submission" date="2014-09" db="EMBL/GenBank/DDBJ databases">
        <authorList>
            <person name="Magalhaes I.L.F."/>
            <person name="Oliveira U."/>
            <person name="Santos F.R."/>
            <person name="Vidigal T.H.D.A."/>
            <person name="Brescovit A.D."/>
            <person name="Santos A.J."/>
        </authorList>
    </citation>
    <scope>NUCLEOTIDE SEQUENCE</scope>
    <source>
        <tissue evidence="2">Shoot tissue taken approximately 20 cm above the soil surface</tissue>
    </source>
</reference>
<evidence type="ECO:0000256" key="1">
    <source>
        <dbReference type="SAM" id="MobiDB-lite"/>
    </source>
</evidence>
<dbReference type="AlphaFoldDB" id="A0A0A9C4I6"/>
<organism evidence="2">
    <name type="scientific">Arundo donax</name>
    <name type="common">Giant reed</name>
    <name type="synonym">Donax arundinaceus</name>
    <dbReference type="NCBI Taxonomy" id="35708"/>
    <lineage>
        <taxon>Eukaryota</taxon>
        <taxon>Viridiplantae</taxon>
        <taxon>Streptophyta</taxon>
        <taxon>Embryophyta</taxon>
        <taxon>Tracheophyta</taxon>
        <taxon>Spermatophyta</taxon>
        <taxon>Magnoliopsida</taxon>
        <taxon>Liliopsida</taxon>
        <taxon>Poales</taxon>
        <taxon>Poaceae</taxon>
        <taxon>PACMAD clade</taxon>
        <taxon>Arundinoideae</taxon>
        <taxon>Arundineae</taxon>
        <taxon>Arundo</taxon>
    </lineage>
</organism>
<reference evidence="2" key="2">
    <citation type="journal article" date="2015" name="Data Brief">
        <title>Shoot transcriptome of the giant reed, Arundo donax.</title>
        <authorList>
            <person name="Barrero R.A."/>
            <person name="Guerrero F.D."/>
            <person name="Moolhuijzen P."/>
            <person name="Goolsby J.A."/>
            <person name="Tidwell J."/>
            <person name="Bellgard S.E."/>
            <person name="Bellgard M.I."/>
        </authorList>
    </citation>
    <scope>NUCLEOTIDE SEQUENCE</scope>
    <source>
        <tissue evidence="2">Shoot tissue taken approximately 20 cm above the soil surface</tissue>
    </source>
</reference>